<comment type="caution">
    <text evidence="7">The sequence shown here is derived from an EMBL/GenBank/DDBJ whole genome shotgun (WGS) entry which is preliminary data.</text>
</comment>
<dbReference type="GO" id="GO:0003676">
    <property type="term" value="F:nucleic acid binding"/>
    <property type="evidence" value="ECO:0007669"/>
    <property type="project" value="InterPro"/>
</dbReference>
<dbReference type="SUPFAM" id="SSF57756">
    <property type="entry name" value="Retrovirus zinc finger-like domains"/>
    <property type="match status" value="1"/>
</dbReference>
<keyword evidence="8" id="KW-1185">Reference proteome</keyword>
<evidence type="ECO:0000256" key="3">
    <source>
        <dbReference type="ARBA" id="ARBA00022833"/>
    </source>
</evidence>
<evidence type="ECO:0000313" key="8">
    <source>
        <dbReference type="Proteomes" id="UP000583915"/>
    </source>
</evidence>
<evidence type="ECO:0000256" key="4">
    <source>
        <dbReference type="PROSITE-ProRule" id="PRU00047"/>
    </source>
</evidence>
<feature type="non-terminal residue" evidence="7">
    <location>
        <position position="1"/>
    </location>
</feature>
<keyword evidence="2 4" id="KW-0863">Zinc-finger</keyword>
<dbReference type="InterPro" id="IPR036875">
    <property type="entry name" value="Znf_CCHC_sf"/>
</dbReference>
<dbReference type="InterPro" id="IPR008916">
    <property type="entry name" value="Retrov_capsid_C"/>
</dbReference>
<name>A0A7L1VD86_SITEU</name>
<dbReference type="GO" id="GO:0008270">
    <property type="term" value="F:zinc ion binding"/>
    <property type="evidence" value="ECO:0007669"/>
    <property type="project" value="UniProtKB-KW"/>
</dbReference>
<protein>
    <submittedName>
        <fullName evidence="7">GAK8 protein</fullName>
    </submittedName>
</protein>
<dbReference type="InterPro" id="IPR001878">
    <property type="entry name" value="Znf_CCHC"/>
</dbReference>
<proteinExistence type="predicted"/>
<dbReference type="SUPFAM" id="SSF47353">
    <property type="entry name" value="Retrovirus capsid dimerization domain-like"/>
    <property type="match status" value="1"/>
</dbReference>
<evidence type="ECO:0000313" key="7">
    <source>
        <dbReference type="EMBL" id="NXO83249.1"/>
    </source>
</evidence>
<dbReference type="Proteomes" id="UP000583915">
    <property type="component" value="Unassembled WGS sequence"/>
</dbReference>
<dbReference type="SMART" id="SM00343">
    <property type="entry name" value="ZnF_C2HC"/>
    <property type="match status" value="1"/>
</dbReference>
<sequence>IPGAESDLAEALAKERRELWVSLARQGAETGDNDLLEVASNCLACPVVFSPVPGGGLQATLNALDWKLLSQLRSTVAQYGVNSEPVNQMLEYLFNAHLLLPGDIRGIAKLIYSQHQVMLFEAHWQEEAQFSVATVRGPGDPLQGITLDELMGLGAYLRLEVQALMGPHRVREVMEVARRAMRKVKAPGGTPIYMGIKQGREETLGSFVDKVADAIDKAGVQEFMKGALLKQCILQNGNTHTRSLISTVNGDWTVPLLLEKAANTPSGTQAFLVEAIKQLGVGLQEQAKASQTQVMAALAPLHATVSATAQNRFPQNGSRVKCFRCGNIGHIRKECRASGVWCTKCHSNTHNTAVCRRKSGNPKNSANSSRAETPIAAAMPSNP</sequence>
<dbReference type="Pfam" id="PF19317">
    <property type="entry name" value="Gag_p24_C"/>
    <property type="match status" value="1"/>
</dbReference>
<accession>A0A7L1VD86</accession>
<dbReference type="AlphaFoldDB" id="A0A7L1VD86"/>
<gene>
    <name evidence="7" type="primary">Ervk8</name>
    <name evidence="7" type="ORF">SITEUR_R02651</name>
</gene>
<dbReference type="Pfam" id="PF00607">
    <property type="entry name" value="Gag_p24"/>
    <property type="match status" value="1"/>
</dbReference>
<evidence type="ECO:0000259" key="6">
    <source>
        <dbReference type="PROSITE" id="PS50158"/>
    </source>
</evidence>
<dbReference type="SUPFAM" id="SSF47943">
    <property type="entry name" value="Retrovirus capsid protein, N-terminal core domain"/>
    <property type="match status" value="1"/>
</dbReference>
<dbReference type="GO" id="GO:0016032">
    <property type="term" value="P:viral process"/>
    <property type="evidence" value="ECO:0007669"/>
    <property type="project" value="InterPro"/>
</dbReference>
<organism evidence="7 8">
    <name type="scientific">Sitta europaea</name>
    <name type="common">Eurasian nuthatch</name>
    <dbReference type="NCBI Taxonomy" id="50251"/>
    <lineage>
        <taxon>Eukaryota</taxon>
        <taxon>Metazoa</taxon>
        <taxon>Chordata</taxon>
        <taxon>Craniata</taxon>
        <taxon>Vertebrata</taxon>
        <taxon>Euteleostomi</taxon>
        <taxon>Archelosauria</taxon>
        <taxon>Archosauria</taxon>
        <taxon>Dinosauria</taxon>
        <taxon>Saurischia</taxon>
        <taxon>Theropoda</taxon>
        <taxon>Coelurosauria</taxon>
        <taxon>Aves</taxon>
        <taxon>Neognathae</taxon>
        <taxon>Neoaves</taxon>
        <taxon>Telluraves</taxon>
        <taxon>Australaves</taxon>
        <taxon>Passeriformes</taxon>
        <taxon>Sittidae</taxon>
        <taxon>Sitta</taxon>
    </lineage>
</organism>
<dbReference type="PANTHER" id="PTHR40389:SF3">
    <property type="entry name" value="IGE-BINDING PROTEIN"/>
    <property type="match status" value="1"/>
</dbReference>
<evidence type="ECO:0000256" key="2">
    <source>
        <dbReference type="ARBA" id="ARBA00022771"/>
    </source>
</evidence>
<evidence type="ECO:0000256" key="1">
    <source>
        <dbReference type="ARBA" id="ARBA00022723"/>
    </source>
</evidence>
<dbReference type="EMBL" id="VXBS01006824">
    <property type="protein sequence ID" value="NXO83249.1"/>
    <property type="molecule type" value="Genomic_DNA"/>
</dbReference>
<dbReference type="PROSITE" id="PS50158">
    <property type="entry name" value="ZF_CCHC"/>
    <property type="match status" value="1"/>
</dbReference>
<keyword evidence="1" id="KW-0479">Metal-binding</keyword>
<dbReference type="Gene3D" id="4.10.60.10">
    <property type="entry name" value="Zinc finger, CCHC-type"/>
    <property type="match status" value="1"/>
</dbReference>
<feature type="domain" description="CCHC-type" evidence="6">
    <location>
        <begin position="321"/>
        <end position="336"/>
    </location>
</feature>
<dbReference type="Gene3D" id="1.10.375.10">
    <property type="entry name" value="Human Immunodeficiency Virus Type 1 Capsid Protein"/>
    <property type="match status" value="1"/>
</dbReference>
<feature type="non-terminal residue" evidence="7">
    <location>
        <position position="383"/>
    </location>
</feature>
<dbReference type="InterPro" id="IPR045345">
    <property type="entry name" value="Gag_p24_C"/>
</dbReference>
<dbReference type="Gene3D" id="1.10.1200.30">
    <property type="match status" value="1"/>
</dbReference>
<dbReference type="PANTHER" id="PTHR40389">
    <property type="entry name" value="ENDOGENOUS RETROVIRUS GROUP K MEMBER 24 GAG POLYPROTEIN-RELATED"/>
    <property type="match status" value="1"/>
</dbReference>
<keyword evidence="3" id="KW-0862">Zinc</keyword>
<dbReference type="Pfam" id="PF00098">
    <property type="entry name" value="zf-CCHC"/>
    <property type="match status" value="1"/>
</dbReference>
<feature type="compositionally biased region" description="Polar residues" evidence="5">
    <location>
        <begin position="361"/>
        <end position="371"/>
    </location>
</feature>
<feature type="region of interest" description="Disordered" evidence="5">
    <location>
        <begin position="356"/>
        <end position="383"/>
    </location>
</feature>
<reference evidence="7 8" key="1">
    <citation type="submission" date="2019-09" db="EMBL/GenBank/DDBJ databases">
        <title>Bird 10,000 Genomes (B10K) Project - Family phase.</title>
        <authorList>
            <person name="Zhang G."/>
        </authorList>
    </citation>
    <scope>NUCLEOTIDE SEQUENCE [LARGE SCALE GENOMIC DNA]</scope>
    <source>
        <strain evidence="7">B10K-DU-002-25</strain>
        <tissue evidence="7">Muscle</tissue>
    </source>
</reference>
<dbReference type="InterPro" id="IPR050195">
    <property type="entry name" value="Primate_lentivir_Gag_pol-like"/>
</dbReference>
<dbReference type="InterPro" id="IPR008919">
    <property type="entry name" value="Retrov_capsid_N"/>
</dbReference>
<evidence type="ECO:0000256" key="5">
    <source>
        <dbReference type="SAM" id="MobiDB-lite"/>
    </source>
</evidence>